<gene>
    <name evidence="3" type="ORF">KHLLAP_LOCUS12172</name>
</gene>
<dbReference type="Pfam" id="PF00583">
    <property type="entry name" value="Acetyltransf_1"/>
    <property type="match status" value="1"/>
</dbReference>
<dbReference type="SUPFAM" id="SSF55729">
    <property type="entry name" value="Acyl-CoA N-acyltransferases (Nat)"/>
    <property type="match status" value="1"/>
</dbReference>
<evidence type="ECO:0000313" key="4">
    <source>
        <dbReference type="Proteomes" id="UP001295740"/>
    </source>
</evidence>
<dbReference type="InterPro" id="IPR052523">
    <property type="entry name" value="Trichothecene_AcTrans"/>
</dbReference>
<dbReference type="PANTHER" id="PTHR42791:SF2">
    <property type="entry name" value="N-ACETYLTRANSFERASE DOMAIN-CONTAINING PROTEIN"/>
    <property type="match status" value="1"/>
</dbReference>
<dbReference type="AlphaFoldDB" id="A0AAI8YNT8"/>
<evidence type="ECO:0000256" key="1">
    <source>
        <dbReference type="SAM" id="MobiDB-lite"/>
    </source>
</evidence>
<sequence length="280" mass="29544">MPDVPLLSPLPASSSSLPANLILARCRVPADTAAIASVYLAAFRGSGFEYWWAPSAAAMRDWVELRFGVEDSAEALFKIVDEDGSGGEDEDGDGRQEEREGGKVVAFAKWNVPPGRIRDMLQGGRRMGEMTVGGTAAGGGGTDGAKAEWNGKGDVVATAGDMSAAEKKSRQKPPPGADVAAYEELSSGAKKLADKWGAKDKLGLSVLCVDPSYGGRGLGFMLLKTMLDVADAEGVTAYVDALRRATPLYERHGFVAVDSIEYDGGSVVIDIMIREPRRGS</sequence>
<dbReference type="PANTHER" id="PTHR42791">
    <property type="entry name" value="GNAT FAMILY ACETYLTRANSFERASE"/>
    <property type="match status" value="1"/>
</dbReference>
<keyword evidence="4" id="KW-1185">Reference proteome</keyword>
<organism evidence="3 4">
    <name type="scientific">Anthostomella pinea</name>
    <dbReference type="NCBI Taxonomy" id="933095"/>
    <lineage>
        <taxon>Eukaryota</taxon>
        <taxon>Fungi</taxon>
        <taxon>Dikarya</taxon>
        <taxon>Ascomycota</taxon>
        <taxon>Pezizomycotina</taxon>
        <taxon>Sordariomycetes</taxon>
        <taxon>Xylariomycetidae</taxon>
        <taxon>Xylariales</taxon>
        <taxon>Xylariaceae</taxon>
        <taxon>Anthostomella</taxon>
    </lineage>
</organism>
<feature type="compositionally biased region" description="Acidic residues" evidence="1">
    <location>
        <begin position="82"/>
        <end position="92"/>
    </location>
</feature>
<dbReference type="PROSITE" id="PS51186">
    <property type="entry name" value="GNAT"/>
    <property type="match status" value="1"/>
</dbReference>
<dbReference type="InterPro" id="IPR000182">
    <property type="entry name" value="GNAT_dom"/>
</dbReference>
<name>A0AAI8YNT8_9PEZI</name>
<comment type="caution">
    <text evidence="3">The sequence shown here is derived from an EMBL/GenBank/DDBJ whole genome shotgun (WGS) entry which is preliminary data.</text>
</comment>
<feature type="region of interest" description="Disordered" evidence="1">
    <location>
        <begin position="80"/>
        <end position="101"/>
    </location>
</feature>
<dbReference type="Proteomes" id="UP001295740">
    <property type="component" value="Unassembled WGS sequence"/>
</dbReference>
<evidence type="ECO:0000313" key="3">
    <source>
        <dbReference type="EMBL" id="CAJ2511704.1"/>
    </source>
</evidence>
<dbReference type="CDD" id="cd04301">
    <property type="entry name" value="NAT_SF"/>
    <property type="match status" value="1"/>
</dbReference>
<proteinExistence type="predicted"/>
<evidence type="ECO:0000259" key="2">
    <source>
        <dbReference type="PROSITE" id="PS51186"/>
    </source>
</evidence>
<dbReference type="Gene3D" id="3.40.630.30">
    <property type="match status" value="1"/>
</dbReference>
<accession>A0AAI8YNT8</accession>
<reference evidence="3" key="1">
    <citation type="submission" date="2023-10" db="EMBL/GenBank/DDBJ databases">
        <authorList>
            <person name="Hackl T."/>
        </authorList>
    </citation>
    <scope>NUCLEOTIDE SEQUENCE</scope>
</reference>
<dbReference type="GO" id="GO:0016747">
    <property type="term" value="F:acyltransferase activity, transferring groups other than amino-acyl groups"/>
    <property type="evidence" value="ECO:0007669"/>
    <property type="project" value="InterPro"/>
</dbReference>
<dbReference type="EMBL" id="CAUWAG010000018">
    <property type="protein sequence ID" value="CAJ2511704.1"/>
    <property type="molecule type" value="Genomic_DNA"/>
</dbReference>
<dbReference type="InterPro" id="IPR016181">
    <property type="entry name" value="Acyl_CoA_acyltransferase"/>
</dbReference>
<protein>
    <submittedName>
        <fullName evidence="3">Uu.00g073290.m01.CDS01</fullName>
    </submittedName>
</protein>
<feature type="domain" description="N-acetyltransferase" evidence="2">
    <location>
        <begin position="207"/>
        <end position="274"/>
    </location>
</feature>